<feature type="binding site" evidence="8">
    <location>
        <begin position="234"/>
        <end position="238"/>
    </location>
    <ligand>
        <name>GTP</name>
        <dbReference type="ChEBI" id="CHEBI:37565"/>
        <label>2</label>
    </ligand>
</feature>
<dbReference type="Gene3D" id="3.30.300.20">
    <property type="match status" value="1"/>
</dbReference>
<proteinExistence type="inferred from homology"/>
<feature type="domain" description="AAA+ ATPase" evidence="10">
    <location>
        <begin position="2"/>
        <end position="141"/>
    </location>
</feature>
<dbReference type="NCBIfam" id="TIGR03594">
    <property type="entry name" value="GTPase_EngA"/>
    <property type="match status" value="1"/>
</dbReference>
<dbReference type="SMART" id="SM00382">
    <property type="entry name" value="AAA"/>
    <property type="match status" value="2"/>
</dbReference>
<dbReference type="PANTHER" id="PTHR43834">
    <property type="entry name" value="GTPASE DER"/>
    <property type="match status" value="1"/>
</dbReference>
<comment type="similarity">
    <text evidence="1 8 9">Belongs to the TRAFAC class TrmE-Era-EngA-EngB-Septin-like GTPase superfamily. EngA (Der) GTPase family.</text>
</comment>
<keyword evidence="6 8" id="KW-0342">GTP-binding</keyword>
<feature type="binding site" evidence="8">
    <location>
        <begin position="187"/>
        <end position="194"/>
    </location>
    <ligand>
        <name>GTP</name>
        <dbReference type="ChEBI" id="CHEBI:37565"/>
        <label>2</label>
    </ligand>
</feature>
<comment type="caution">
    <text evidence="11">The sequence shown here is derived from an EMBL/GenBank/DDBJ whole genome shotgun (WGS) entry which is preliminary data.</text>
</comment>
<dbReference type="EMBL" id="MFEJ01000004">
    <property type="protein sequence ID" value="OGE80616.1"/>
    <property type="molecule type" value="Genomic_DNA"/>
</dbReference>
<dbReference type="InterPro" id="IPR005225">
    <property type="entry name" value="Small_GTP-bd"/>
</dbReference>
<dbReference type="Pfam" id="PF14714">
    <property type="entry name" value="KH_dom-like"/>
    <property type="match status" value="1"/>
</dbReference>
<dbReference type="PANTHER" id="PTHR43834:SF6">
    <property type="entry name" value="GTPASE DER"/>
    <property type="match status" value="1"/>
</dbReference>
<feature type="domain" description="AAA+ ATPase" evidence="10">
    <location>
        <begin position="179"/>
        <end position="355"/>
    </location>
</feature>
<dbReference type="InterPro" id="IPR016484">
    <property type="entry name" value="GTPase_Der"/>
</dbReference>
<dbReference type="SUPFAM" id="SSF52540">
    <property type="entry name" value="P-loop containing nucleoside triphosphate hydrolases"/>
    <property type="match status" value="2"/>
</dbReference>
<accession>A0A1F5NSG0</accession>
<evidence type="ECO:0000313" key="11">
    <source>
        <dbReference type="EMBL" id="OGE80616.1"/>
    </source>
</evidence>
<dbReference type="GO" id="GO:0043022">
    <property type="term" value="F:ribosome binding"/>
    <property type="evidence" value="ECO:0007669"/>
    <property type="project" value="TreeGrafter"/>
</dbReference>
<comment type="subunit">
    <text evidence="8">Associates with the 50S ribosomal subunit.</text>
</comment>
<dbReference type="InterPro" id="IPR006073">
    <property type="entry name" value="GTP-bd"/>
</dbReference>
<gene>
    <name evidence="8" type="primary">der</name>
    <name evidence="11" type="ORF">A2660_01935</name>
</gene>
<dbReference type="InterPro" id="IPR015946">
    <property type="entry name" value="KH_dom-like_a/b"/>
</dbReference>
<reference evidence="11 12" key="1">
    <citation type="journal article" date="2016" name="Nat. Commun.">
        <title>Thousands of microbial genomes shed light on interconnected biogeochemical processes in an aquifer system.</title>
        <authorList>
            <person name="Anantharaman K."/>
            <person name="Brown C.T."/>
            <person name="Hug L.A."/>
            <person name="Sharon I."/>
            <person name="Castelle C.J."/>
            <person name="Probst A.J."/>
            <person name="Thomas B.C."/>
            <person name="Singh A."/>
            <person name="Wilkins M.J."/>
            <person name="Karaoz U."/>
            <person name="Brodie E.L."/>
            <person name="Williams K.H."/>
            <person name="Hubbard S.S."/>
            <person name="Banfield J.F."/>
        </authorList>
    </citation>
    <scope>NUCLEOTIDE SEQUENCE [LARGE SCALE GENOMIC DNA]</scope>
</reference>
<dbReference type="PIRSF" id="PIRSF006485">
    <property type="entry name" value="GTP-binding_EngA"/>
    <property type="match status" value="1"/>
</dbReference>
<dbReference type="Gene3D" id="3.40.50.300">
    <property type="entry name" value="P-loop containing nucleotide triphosphate hydrolases"/>
    <property type="match status" value="2"/>
</dbReference>
<feature type="binding site" evidence="8">
    <location>
        <begin position="120"/>
        <end position="123"/>
    </location>
    <ligand>
        <name>GTP</name>
        <dbReference type="ChEBI" id="CHEBI:37565"/>
        <label>1</label>
    </ligand>
</feature>
<dbReference type="GO" id="GO:0042254">
    <property type="term" value="P:ribosome biogenesis"/>
    <property type="evidence" value="ECO:0007669"/>
    <property type="project" value="UniProtKB-KW"/>
</dbReference>
<keyword evidence="5 8" id="KW-0547">Nucleotide-binding</keyword>
<dbReference type="AlphaFoldDB" id="A0A1F5NSG0"/>
<evidence type="ECO:0000313" key="12">
    <source>
        <dbReference type="Proteomes" id="UP000176233"/>
    </source>
</evidence>
<protein>
    <recommendedName>
        <fullName evidence="2 8">GTPase Der</fullName>
    </recommendedName>
    <alternativeName>
        <fullName evidence="7 8">GTP-binding protein EngA</fullName>
    </alternativeName>
</protein>
<evidence type="ECO:0000256" key="6">
    <source>
        <dbReference type="ARBA" id="ARBA00023134"/>
    </source>
</evidence>
<dbReference type="Pfam" id="PF01926">
    <property type="entry name" value="MMR_HSR1"/>
    <property type="match status" value="2"/>
</dbReference>
<evidence type="ECO:0000256" key="1">
    <source>
        <dbReference type="ARBA" id="ARBA00008279"/>
    </source>
</evidence>
<dbReference type="GO" id="GO:0005525">
    <property type="term" value="F:GTP binding"/>
    <property type="evidence" value="ECO:0007669"/>
    <property type="project" value="UniProtKB-UniRule"/>
</dbReference>
<dbReference type="PRINTS" id="PR00326">
    <property type="entry name" value="GTP1OBG"/>
</dbReference>
<evidence type="ECO:0000256" key="2">
    <source>
        <dbReference type="ARBA" id="ARBA00020953"/>
    </source>
</evidence>
<organism evidence="11 12">
    <name type="scientific">Candidatus Doudnabacteria bacterium RIFCSPHIGHO2_01_FULL_45_18</name>
    <dbReference type="NCBI Taxonomy" id="1817823"/>
    <lineage>
        <taxon>Bacteria</taxon>
        <taxon>Candidatus Doudnaibacteriota</taxon>
    </lineage>
</organism>
<keyword evidence="4 9" id="KW-0677">Repeat</keyword>
<dbReference type="InterPro" id="IPR032859">
    <property type="entry name" value="KH_dom-like"/>
</dbReference>
<dbReference type="InterPro" id="IPR003593">
    <property type="entry name" value="AAA+_ATPase"/>
</dbReference>
<dbReference type="InterPro" id="IPR027417">
    <property type="entry name" value="P-loop_NTPase"/>
</dbReference>
<evidence type="ECO:0000256" key="9">
    <source>
        <dbReference type="RuleBase" id="RU004481"/>
    </source>
</evidence>
<evidence type="ECO:0000259" key="10">
    <source>
        <dbReference type="SMART" id="SM00382"/>
    </source>
</evidence>
<feature type="binding site" evidence="8">
    <location>
        <begin position="57"/>
        <end position="61"/>
    </location>
    <ligand>
        <name>GTP</name>
        <dbReference type="ChEBI" id="CHEBI:37565"/>
        <label>1</label>
    </ligand>
</feature>
<dbReference type="HAMAP" id="MF_00195">
    <property type="entry name" value="GTPase_Der"/>
    <property type="match status" value="1"/>
</dbReference>
<evidence type="ECO:0000256" key="5">
    <source>
        <dbReference type="ARBA" id="ARBA00022741"/>
    </source>
</evidence>
<keyword evidence="3 8" id="KW-0690">Ribosome biogenesis</keyword>
<dbReference type="Proteomes" id="UP000176233">
    <property type="component" value="Unassembled WGS sequence"/>
</dbReference>
<dbReference type="NCBIfam" id="TIGR00231">
    <property type="entry name" value="small_GTP"/>
    <property type="match status" value="2"/>
</dbReference>
<comment type="caution">
    <text evidence="8">Lacks conserved residue(s) required for the propagation of feature annotation.</text>
</comment>
<evidence type="ECO:0000256" key="4">
    <source>
        <dbReference type="ARBA" id="ARBA00022737"/>
    </source>
</evidence>
<sequence>MKIPLVAIIGLPNSGKSTFFNKVLERRLALTYPDAGTTRDRAYGLTQWNGLSFFLIDTAGIIKRPSSDLEISIQKQTAIAQAEADLILLLVDGRTNLASEDLRVAQKLSQTGKPVVLGVNKIDARNTRTETAGQAYLKLGLGEAFLLSSVNGSGIGDILDAIVEKLKPEFAKLEAAESQGLKIAFLGKPNVGKSSLINALIKQERLIVHEQAGTTRSTVEIPFEWRGQKFILLDTAGIKKKWDQDTDVDAAAAFQSIRTIAQTDVALFVLDASEEIMVQDQAVAENILEQQKPCVILLNKIDKLDKVAQDRCLDVLPDYLPQMWFLPVLFTSATTSQGLDLLLKFAQEAFAAANRKIDETTLDEFLQKIMGESMPGKMEDQRAPKIYSLTQIGQNPPTFKMTVNFPAAIATAWKKWFEKQFRLKFGFEGAPIEIKYIRKQ</sequence>
<comment type="function">
    <text evidence="8 9">GTPase that plays an essential role in the late steps of ribosome biogenesis.</text>
</comment>
<evidence type="ECO:0000256" key="8">
    <source>
        <dbReference type="HAMAP-Rule" id="MF_00195"/>
    </source>
</evidence>
<evidence type="ECO:0000256" key="3">
    <source>
        <dbReference type="ARBA" id="ARBA00022517"/>
    </source>
</evidence>
<feature type="binding site" evidence="8">
    <location>
        <begin position="299"/>
        <end position="302"/>
    </location>
    <ligand>
        <name>GTP</name>
        <dbReference type="ChEBI" id="CHEBI:37565"/>
        <label>2</label>
    </ligand>
</feature>
<dbReference type="CDD" id="cd01894">
    <property type="entry name" value="EngA1"/>
    <property type="match status" value="1"/>
</dbReference>
<name>A0A1F5NSG0_9BACT</name>
<evidence type="ECO:0000256" key="7">
    <source>
        <dbReference type="ARBA" id="ARBA00032345"/>
    </source>
</evidence>